<dbReference type="Proteomes" id="UP001264519">
    <property type="component" value="Unassembled WGS sequence"/>
</dbReference>
<dbReference type="InterPro" id="IPR009875">
    <property type="entry name" value="PilZ_domain"/>
</dbReference>
<gene>
    <name evidence="2" type="ORF">QC818_00175</name>
</gene>
<dbReference type="Gene3D" id="1.10.3210.10">
    <property type="entry name" value="Hypothetical protein af1432"/>
    <property type="match status" value="1"/>
</dbReference>
<dbReference type="InterPro" id="IPR003607">
    <property type="entry name" value="HD/PDEase_dom"/>
</dbReference>
<reference evidence="2 3" key="1">
    <citation type="submission" date="2023-04" db="EMBL/GenBank/DDBJ databases">
        <title>A long-awaited taxogenomic arrangement of the family Halomonadaceae.</title>
        <authorList>
            <person name="De La Haba R."/>
            <person name="Chuvochina M."/>
            <person name="Wittouck S."/>
            <person name="Arahal D.R."/>
            <person name="Sanchez-Porro C."/>
            <person name="Hugenholtz P."/>
            <person name="Ventosa A."/>
        </authorList>
    </citation>
    <scope>NUCLEOTIDE SEQUENCE [LARGE SCALE GENOMIC DNA]</scope>
    <source>
        <strain evidence="2 3">DSM 23530</strain>
    </source>
</reference>
<name>A0ABU1FXJ0_9GAMM</name>
<organism evidence="2 3">
    <name type="scientific">Halomonas koreensis</name>
    <dbReference type="NCBI Taxonomy" id="245385"/>
    <lineage>
        <taxon>Bacteria</taxon>
        <taxon>Pseudomonadati</taxon>
        <taxon>Pseudomonadota</taxon>
        <taxon>Gammaproteobacteria</taxon>
        <taxon>Oceanospirillales</taxon>
        <taxon>Halomonadaceae</taxon>
        <taxon>Halomonas</taxon>
    </lineage>
</organism>
<sequence length="566" mass="63262">MQVLQSLLKHEHELSLFSAALPGPLSVECLEIDLNAARLTLEVDAGGRDIEPYLVDRPLTLDIEARRPGDAAGHDVHSIDQLRARVLKVDSQTYRLDCQLPESVFMKESRGAVRIPFVLGMRVRVEVEVYRHELSVPGLLRNLSVGGCMVDIDIADSIALSVGQVVPGVTLSFPNGESFHAEGRIAHLRPFGKHGHAAVGIQFLNLERPRAELLFHFVAETEREAVYRCGLNDKVATHSPLFIPGAKEKRLVQHEEQERRKRTRQSPLLRGVLEIAHQVQLVLMYMKNQHRFPEEMLYDSADALLFMLGQDRKAFLYALVFLRDEPGWVRHAIQVAGQLADLMLLRDPHAPQVREAVVGALLHTMGKPLLIGEALPTLKSHMKPQQKALLKTHVDTLLARLEALGWEPSPSCRDVLENANERLDGGGYPAGKREAELSELVRLVSVVKVINKLTHERNGIPPRPPLDAYRWVNDRPETYDKTVLVEYIQHYGLYPIGSLAKFSGGFLAWIMDVDAKGMPCKVDVIKNLAFPHTHIDSELTTGDFGQIGKLEGVVDPADYDIPPVQH</sequence>
<dbReference type="SUPFAM" id="SSF141371">
    <property type="entry name" value="PilZ domain-like"/>
    <property type="match status" value="1"/>
</dbReference>
<evidence type="ECO:0000313" key="2">
    <source>
        <dbReference type="EMBL" id="MDR5865201.1"/>
    </source>
</evidence>
<comment type="caution">
    <text evidence="2">The sequence shown here is derived from an EMBL/GenBank/DDBJ whole genome shotgun (WGS) entry which is preliminary data.</text>
</comment>
<evidence type="ECO:0000313" key="3">
    <source>
        <dbReference type="Proteomes" id="UP001264519"/>
    </source>
</evidence>
<dbReference type="CDD" id="cd00077">
    <property type="entry name" value="HDc"/>
    <property type="match status" value="1"/>
</dbReference>
<dbReference type="EMBL" id="JARWAK010000001">
    <property type="protein sequence ID" value="MDR5865201.1"/>
    <property type="molecule type" value="Genomic_DNA"/>
</dbReference>
<keyword evidence="3" id="KW-1185">Reference proteome</keyword>
<evidence type="ECO:0000259" key="1">
    <source>
        <dbReference type="Pfam" id="PF07238"/>
    </source>
</evidence>
<protein>
    <submittedName>
        <fullName evidence="2">PilZ domain-containing protein</fullName>
    </submittedName>
</protein>
<feature type="domain" description="PilZ" evidence="1">
    <location>
        <begin position="110"/>
        <end position="219"/>
    </location>
</feature>
<accession>A0ABU1FXJ0</accession>
<proteinExistence type="predicted"/>
<dbReference type="Pfam" id="PF07238">
    <property type="entry name" value="PilZ"/>
    <property type="match status" value="1"/>
</dbReference>
<dbReference type="RefSeq" id="WP_309651182.1">
    <property type="nucleotide sequence ID" value="NZ_JARWAK010000001.1"/>
</dbReference>
<dbReference type="Gene3D" id="2.40.10.220">
    <property type="entry name" value="predicted glycosyltransferase like domains"/>
    <property type="match status" value="1"/>
</dbReference>